<dbReference type="Proteomes" id="UP000236736">
    <property type="component" value="Unassembled WGS sequence"/>
</dbReference>
<keyword evidence="5" id="KW-0436">Ligase</keyword>
<dbReference type="STRING" id="1120964.GCA_001313265_00499"/>
<evidence type="ECO:0000256" key="3">
    <source>
        <dbReference type="ARBA" id="ARBA00005005"/>
    </source>
</evidence>
<keyword evidence="8" id="KW-0067">ATP-binding</keyword>
<keyword evidence="7" id="KW-0276">Fatty acid metabolism</keyword>
<dbReference type="RefSeq" id="WP_103923683.1">
    <property type="nucleotide sequence ID" value="NZ_FNVR01000003.1"/>
</dbReference>
<dbReference type="FunFam" id="3.40.50.12780:FF:000003">
    <property type="entry name" value="Long-chain-fatty-acid--CoA ligase FadD"/>
    <property type="match status" value="1"/>
</dbReference>
<accession>A0A1H5TXK0</accession>
<dbReference type="PANTHER" id="PTHR43767">
    <property type="entry name" value="LONG-CHAIN-FATTY-ACID--COA LIGASE"/>
    <property type="match status" value="1"/>
</dbReference>
<keyword evidence="10" id="KW-0443">Lipid metabolism</keyword>
<dbReference type="PANTHER" id="PTHR43767:SF8">
    <property type="entry name" value="LONG-CHAIN-FATTY-ACID--COA LIGASE"/>
    <property type="match status" value="1"/>
</dbReference>
<evidence type="ECO:0000256" key="13">
    <source>
        <dbReference type="ARBA" id="ARBA00039545"/>
    </source>
</evidence>
<dbReference type="Gene3D" id="3.40.50.12780">
    <property type="entry name" value="N-terminal domain of ligase-like"/>
    <property type="match status" value="1"/>
</dbReference>
<evidence type="ECO:0000256" key="9">
    <source>
        <dbReference type="ARBA" id="ARBA00022842"/>
    </source>
</evidence>
<reference evidence="18" key="1">
    <citation type="submission" date="2016-10" db="EMBL/GenBank/DDBJ databases">
        <authorList>
            <person name="Varghese N."/>
            <person name="Submissions S."/>
        </authorList>
    </citation>
    <scope>NUCLEOTIDE SEQUENCE [LARGE SCALE GENOMIC DNA]</scope>
    <source>
        <strain evidence="18">DSM 17298</strain>
    </source>
</reference>
<dbReference type="GO" id="GO:0005524">
    <property type="term" value="F:ATP binding"/>
    <property type="evidence" value="ECO:0007669"/>
    <property type="project" value="UniProtKB-KW"/>
</dbReference>
<dbReference type="InterPro" id="IPR045851">
    <property type="entry name" value="AMP-bd_C_sf"/>
</dbReference>
<gene>
    <name evidence="17" type="ORF">SAMN03080598_00995</name>
</gene>
<evidence type="ECO:0000313" key="18">
    <source>
        <dbReference type="Proteomes" id="UP000236736"/>
    </source>
</evidence>
<feature type="domain" description="AMP-dependent synthetase/ligase" evidence="15">
    <location>
        <begin position="30"/>
        <end position="420"/>
    </location>
</feature>
<evidence type="ECO:0000313" key="17">
    <source>
        <dbReference type="EMBL" id="SEF67526.1"/>
    </source>
</evidence>
<dbReference type="InterPro" id="IPR050237">
    <property type="entry name" value="ATP-dep_AMP-bd_enzyme"/>
</dbReference>
<feature type="domain" description="AMP-binding enzyme C-terminal" evidence="16">
    <location>
        <begin position="470"/>
        <end position="544"/>
    </location>
</feature>
<evidence type="ECO:0000256" key="2">
    <source>
        <dbReference type="ARBA" id="ARBA00004170"/>
    </source>
</evidence>
<evidence type="ECO:0000256" key="10">
    <source>
        <dbReference type="ARBA" id="ARBA00023098"/>
    </source>
</evidence>
<dbReference type="OrthoDB" id="9778383at2"/>
<comment type="subcellular location">
    <subcellularLocation>
        <location evidence="2">Membrane</location>
        <topology evidence="2">Peripheral membrane protein</topology>
    </subcellularLocation>
</comment>
<proteinExistence type="inferred from homology"/>
<dbReference type="GO" id="GO:0004467">
    <property type="term" value="F:long-chain fatty acid-CoA ligase activity"/>
    <property type="evidence" value="ECO:0007669"/>
    <property type="project" value="UniProtKB-EC"/>
</dbReference>
<organism evidence="17 18">
    <name type="scientific">Algoriphagus boritolerans DSM 17298 = JCM 18970</name>
    <dbReference type="NCBI Taxonomy" id="1120964"/>
    <lineage>
        <taxon>Bacteria</taxon>
        <taxon>Pseudomonadati</taxon>
        <taxon>Bacteroidota</taxon>
        <taxon>Cytophagia</taxon>
        <taxon>Cytophagales</taxon>
        <taxon>Cyclobacteriaceae</taxon>
        <taxon>Algoriphagus</taxon>
    </lineage>
</organism>
<dbReference type="FunFam" id="3.30.300.30:FF:000006">
    <property type="entry name" value="Long-chain-fatty-acid--CoA ligase FadD"/>
    <property type="match status" value="1"/>
</dbReference>
<keyword evidence="9" id="KW-0460">Magnesium</keyword>
<evidence type="ECO:0000256" key="4">
    <source>
        <dbReference type="ARBA" id="ARBA00006432"/>
    </source>
</evidence>
<evidence type="ECO:0000256" key="1">
    <source>
        <dbReference type="ARBA" id="ARBA00001946"/>
    </source>
</evidence>
<dbReference type="AlphaFoldDB" id="A0A1H5TXK0"/>
<evidence type="ECO:0000256" key="12">
    <source>
        <dbReference type="ARBA" id="ARBA00026121"/>
    </source>
</evidence>
<evidence type="ECO:0000256" key="14">
    <source>
        <dbReference type="ARBA" id="ARBA00042773"/>
    </source>
</evidence>
<dbReference type="PROSITE" id="PS00455">
    <property type="entry name" value="AMP_BINDING"/>
    <property type="match status" value="1"/>
</dbReference>
<keyword evidence="11" id="KW-0472">Membrane</keyword>
<evidence type="ECO:0000256" key="6">
    <source>
        <dbReference type="ARBA" id="ARBA00022741"/>
    </source>
</evidence>
<dbReference type="GO" id="GO:0016020">
    <property type="term" value="C:membrane"/>
    <property type="evidence" value="ECO:0007669"/>
    <property type="project" value="UniProtKB-SubCell"/>
</dbReference>
<evidence type="ECO:0000256" key="11">
    <source>
        <dbReference type="ARBA" id="ARBA00023136"/>
    </source>
</evidence>
<evidence type="ECO:0000259" key="15">
    <source>
        <dbReference type="Pfam" id="PF00501"/>
    </source>
</evidence>
<dbReference type="InterPro" id="IPR020845">
    <property type="entry name" value="AMP-binding_CS"/>
</dbReference>
<protein>
    <recommendedName>
        <fullName evidence="13">Long-chain-fatty-acid--CoA ligase</fullName>
        <ecNumber evidence="12">6.2.1.3</ecNumber>
    </recommendedName>
    <alternativeName>
        <fullName evidence="14">Long-chain acyl-CoA synthetase</fullName>
    </alternativeName>
</protein>
<sequence>MTDFSWHKQYPASVDKEVDYKAYSSIVDLFDESVKKFGSAVAFECMGKTISFSELDKLSERFANYLTHVLKLEKGSRVAIQMPNILQYPVAMFGALRAGMVVVNTNPLYTPAEMKHQFNDSGAEVIVIVENFASNLEKIRPEIQAKHIITTELGDLLGGLKGFIVNVVVKHVKKMVPAFSLPGSVSFKSTLSKGAGFTFKPTKMSLSDPAFLQYTGGTTGVSKGAELTHGNIVANMQQISAWMKPKLKEREEIVITALPLYHIFALTVNCLAMFKIGAHNVLITNPRDMKGFIGELAKKKFTVMTGVNTLFNGLLNQEAFKSLDFSGLKIAVGGGMAVQKATAEKWKAVTGVPLAEGYGLTETSPVASCNPIDGTERIGTIGVPLPNTEMMIADDAGTPLPLGERGEILIKGPQVMKGYWNRPEETEIVMHGEWFKSGDIGVMDADGFFKIVDRKKEMILVSGFNVYPNEVEDVIASCPGVIEVGVIGMPDPKSTEKVVAYVVKKESSVTSEKVIDHCKNSLTSYKVPKEVYFIDELPKSNVGKILRRKIKEAHMEKLGIKTEKSTI</sequence>
<dbReference type="EMBL" id="FNVR01000003">
    <property type="protein sequence ID" value="SEF67526.1"/>
    <property type="molecule type" value="Genomic_DNA"/>
</dbReference>
<dbReference type="InterPro" id="IPR042099">
    <property type="entry name" value="ANL_N_sf"/>
</dbReference>
<dbReference type="Pfam" id="PF00501">
    <property type="entry name" value="AMP-binding"/>
    <property type="match status" value="1"/>
</dbReference>
<dbReference type="Pfam" id="PF13193">
    <property type="entry name" value="AMP-binding_C"/>
    <property type="match status" value="1"/>
</dbReference>
<evidence type="ECO:0000256" key="8">
    <source>
        <dbReference type="ARBA" id="ARBA00022840"/>
    </source>
</evidence>
<dbReference type="SUPFAM" id="SSF56801">
    <property type="entry name" value="Acetyl-CoA synthetase-like"/>
    <property type="match status" value="1"/>
</dbReference>
<dbReference type="InterPro" id="IPR000873">
    <property type="entry name" value="AMP-dep_synth/lig_dom"/>
</dbReference>
<evidence type="ECO:0000259" key="16">
    <source>
        <dbReference type="Pfam" id="PF13193"/>
    </source>
</evidence>
<name>A0A1H5TXK0_9BACT</name>
<keyword evidence="18" id="KW-1185">Reference proteome</keyword>
<comment type="pathway">
    <text evidence="3">Lipid metabolism; fatty acid beta-oxidation.</text>
</comment>
<evidence type="ECO:0000256" key="5">
    <source>
        <dbReference type="ARBA" id="ARBA00022598"/>
    </source>
</evidence>
<keyword evidence="6" id="KW-0547">Nucleotide-binding</keyword>
<evidence type="ECO:0000256" key="7">
    <source>
        <dbReference type="ARBA" id="ARBA00022832"/>
    </source>
</evidence>
<dbReference type="CDD" id="cd05936">
    <property type="entry name" value="FC-FACS_FadD_like"/>
    <property type="match status" value="1"/>
</dbReference>
<comment type="cofactor">
    <cofactor evidence="1">
        <name>Mg(2+)</name>
        <dbReference type="ChEBI" id="CHEBI:18420"/>
    </cofactor>
</comment>
<comment type="similarity">
    <text evidence="4">Belongs to the ATP-dependent AMP-binding enzyme family.</text>
</comment>
<dbReference type="EC" id="6.2.1.3" evidence="12"/>
<dbReference type="Gene3D" id="3.30.300.30">
    <property type="match status" value="1"/>
</dbReference>
<dbReference type="InterPro" id="IPR025110">
    <property type="entry name" value="AMP-bd_C"/>
</dbReference>